<accession>A0A5A7PW59</accession>
<dbReference type="AlphaFoldDB" id="A0A5A7PW59"/>
<dbReference type="PROSITE" id="PS51746">
    <property type="entry name" value="PPM_2"/>
    <property type="match status" value="1"/>
</dbReference>
<dbReference type="InterPro" id="IPR001932">
    <property type="entry name" value="PPM-type_phosphatase-like_dom"/>
</dbReference>
<dbReference type="SMART" id="SM00332">
    <property type="entry name" value="PP2Cc"/>
    <property type="match status" value="1"/>
</dbReference>
<comment type="caution">
    <text evidence="11">The sequence shown here is derived from an EMBL/GenBank/DDBJ whole genome shotgun (WGS) entry which is preliminary data.</text>
</comment>
<dbReference type="CDD" id="cd00143">
    <property type="entry name" value="PP2Cc"/>
    <property type="match status" value="1"/>
</dbReference>
<keyword evidence="12" id="KW-1185">Reference proteome</keyword>
<name>A0A5A7PW59_STRAF</name>
<evidence type="ECO:0000256" key="4">
    <source>
        <dbReference type="ARBA" id="ARBA00022723"/>
    </source>
</evidence>
<dbReference type="InterPro" id="IPR000222">
    <property type="entry name" value="PP2C_BS"/>
</dbReference>
<dbReference type="InterPro" id="IPR015655">
    <property type="entry name" value="PP2C"/>
</dbReference>
<dbReference type="GO" id="GO:0004722">
    <property type="term" value="F:protein serine/threonine phosphatase activity"/>
    <property type="evidence" value="ECO:0007669"/>
    <property type="project" value="UniProtKB-EC"/>
</dbReference>
<comment type="similarity">
    <text evidence="9">Belongs to the PP2C family.</text>
</comment>
<dbReference type="Proteomes" id="UP000325081">
    <property type="component" value="Unassembled WGS sequence"/>
</dbReference>
<dbReference type="PROSITE" id="PS01032">
    <property type="entry name" value="PPM_1"/>
    <property type="match status" value="1"/>
</dbReference>
<evidence type="ECO:0000256" key="7">
    <source>
        <dbReference type="ARBA" id="ARBA00022912"/>
    </source>
</evidence>
<keyword evidence="4" id="KW-0479">Metal-binding</keyword>
<evidence type="ECO:0000313" key="12">
    <source>
        <dbReference type="Proteomes" id="UP000325081"/>
    </source>
</evidence>
<evidence type="ECO:0000256" key="5">
    <source>
        <dbReference type="ARBA" id="ARBA00022801"/>
    </source>
</evidence>
<evidence type="ECO:0000256" key="1">
    <source>
        <dbReference type="ARBA" id="ARBA00001936"/>
    </source>
</evidence>
<sequence length="418" mass="46414">MLRSCCFRCLGRRNGDGLLWHMDLKPHTTGEFSIAVVQANSSLEDQSQVFTSPSATYVGVYDGHGGPEASRFVNRHLFPYLHKFSSEHGGLSAEVIKKAFNATEEDFTHLVKRSLPVKPQIASVGSCCLVGAISGGELYVANLGDSRAVLGRKGFDGEKKLVAERLSTDHNVSCEKVRMEVEALHPDDKPVVVYCRGVWRIKGIIQGTRQFVTLPGITCFASCPSHVVAEVIVTLPSGHEIGVRGCPVSRSIGDIYLKKPEFHRDPIFQQYANYIPMKRPVLSSEPSIVTRKLRPHDLFVIFASDGLWEHLSDDAAIQIVSKHPRAGIAKRLVAAAIEEAAKKREVRYKDIKKIEKGIRRHFHDDITVIVMYLDDHKTSVDSNGKQSAIGSFTPPVDIYSYNVDEAVEHSGDRIFPQR</sequence>
<dbReference type="SUPFAM" id="SSF81606">
    <property type="entry name" value="PP2C-like"/>
    <property type="match status" value="1"/>
</dbReference>
<dbReference type="Pfam" id="PF00481">
    <property type="entry name" value="PP2C"/>
    <property type="match status" value="2"/>
</dbReference>
<dbReference type="EMBL" id="BKCP01005239">
    <property type="protein sequence ID" value="GER36891.1"/>
    <property type="molecule type" value="Genomic_DNA"/>
</dbReference>
<dbReference type="InterPro" id="IPR036457">
    <property type="entry name" value="PPM-type-like_dom_sf"/>
</dbReference>
<keyword evidence="7 9" id="KW-0904">Protein phosphatase</keyword>
<feature type="domain" description="PPM-type phosphatase" evidence="10">
    <location>
        <begin position="28"/>
        <end position="373"/>
    </location>
</feature>
<evidence type="ECO:0000259" key="10">
    <source>
        <dbReference type="PROSITE" id="PS51746"/>
    </source>
</evidence>
<dbReference type="Gene3D" id="3.60.40.10">
    <property type="entry name" value="PPM-type phosphatase domain"/>
    <property type="match status" value="1"/>
</dbReference>
<evidence type="ECO:0000256" key="9">
    <source>
        <dbReference type="RuleBase" id="RU003465"/>
    </source>
</evidence>
<evidence type="ECO:0000256" key="2">
    <source>
        <dbReference type="ARBA" id="ARBA00001946"/>
    </source>
</evidence>
<dbReference type="EC" id="3.1.3.16" evidence="3"/>
<dbReference type="GO" id="GO:0046872">
    <property type="term" value="F:metal ion binding"/>
    <property type="evidence" value="ECO:0007669"/>
    <property type="project" value="UniProtKB-KW"/>
</dbReference>
<evidence type="ECO:0000256" key="6">
    <source>
        <dbReference type="ARBA" id="ARBA00022842"/>
    </source>
</evidence>
<evidence type="ECO:0000256" key="8">
    <source>
        <dbReference type="ARBA" id="ARBA00023211"/>
    </source>
</evidence>
<evidence type="ECO:0000313" key="11">
    <source>
        <dbReference type="EMBL" id="GER36891.1"/>
    </source>
</evidence>
<comment type="cofactor">
    <cofactor evidence="2">
        <name>Mg(2+)</name>
        <dbReference type="ChEBI" id="CHEBI:18420"/>
    </cofactor>
</comment>
<dbReference type="PANTHER" id="PTHR47992">
    <property type="entry name" value="PROTEIN PHOSPHATASE"/>
    <property type="match status" value="1"/>
</dbReference>
<keyword evidence="6" id="KW-0460">Magnesium</keyword>
<organism evidence="11 12">
    <name type="scientific">Striga asiatica</name>
    <name type="common">Asiatic witchweed</name>
    <name type="synonym">Buchnera asiatica</name>
    <dbReference type="NCBI Taxonomy" id="4170"/>
    <lineage>
        <taxon>Eukaryota</taxon>
        <taxon>Viridiplantae</taxon>
        <taxon>Streptophyta</taxon>
        <taxon>Embryophyta</taxon>
        <taxon>Tracheophyta</taxon>
        <taxon>Spermatophyta</taxon>
        <taxon>Magnoliopsida</taxon>
        <taxon>eudicotyledons</taxon>
        <taxon>Gunneridae</taxon>
        <taxon>Pentapetalae</taxon>
        <taxon>asterids</taxon>
        <taxon>lamiids</taxon>
        <taxon>Lamiales</taxon>
        <taxon>Orobanchaceae</taxon>
        <taxon>Buchnereae</taxon>
        <taxon>Striga</taxon>
    </lineage>
</organism>
<comment type="cofactor">
    <cofactor evidence="1">
        <name>Mn(2+)</name>
        <dbReference type="ChEBI" id="CHEBI:29035"/>
    </cofactor>
</comment>
<protein>
    <recommendedName>
        <fullName evidence="3">protein-serine/threonine phosphatase</fullName>
        <ecNumber evidence="3">3.1.3.16</ecNumber>
    </recommendedName>
</protein>
<gene>
    <name evidence="11" type="ORF">STAS_13276</name>
</gene>
<proteinExistence type="inferred from homology"/>
<evidence type="ECO:0000256" key="3">
    <source>
        <dbReference type="ARBA" id="ARBA00013081"/>
    </source>
</evidence>
<reference evidence="12" key="1">
    <citation type="journal article" date="2019" name="Curr. Biol.">
        <title>Genome Sequence of Striga asiatica Provides Insight into the Evolution of Plant Parasitism.</title>
        <authorList>
            <person name="Yoshida S."/>
            <person name="Kim S."/>
            <person name="Wafula E.K."/>
            <person name="Tanskanen J."/>
            <person name="Kim Y.M."/>
            <person name="Honaas L."/>
            <person name="Yang Z."/>
            <person name="Spallek T."/>
            <person name="Conn C.E."/>
            <person name="Ichihashi Y."/>
            <person name="Cheong K."/>
            <person name="Cui S."/>
            <person name="Der J.P."/>
            <person name="Gundlach H."/>
            <person name="Jiao Y."/>
            <person name="Hori C."/>
            <person name="Ishida J.K."/>
            <person name="Kasahara H."/>
            <person name="Kiba T."/>
            <person name="Kim M.S."/>
            <person name="Koo N."/>
            <person name="Laohavisit A."/>
            <person name="Lee Y.H."/>
            <person name="Lumba S."/>
            <person name="McCourt P."/>
            <person name="Mortimer J.C."/>
            <person name="Mutuku J.M."/>
            <person name="Nomura T."/>
            <person name="Sasaki-Sekimoto Y."/>
            <person name="Seto Y."/>
            <person name="Wang Y."/>
            <person name="Wakatake T."/>
            <person name="Sakakibara H."/>
            <person name="Demura T."/>
            <person name="Yamaguchi S."/>
            <person name="Yoneyama K."/>
            <person name="Manabe R.I."/>
            <person name="Nelson D.C."/>
            <person name="Schulman A.H."/>
            <person name="Timko M.P."/>
            <person name="dePamphilis C.W."/>
            <person name="Choi D."/>
            <person name="Shirasu K."/>
        </authorList>
    </citation>
    <scope>NUCLEOTIDE SEQUENCE [LARGE SCALE GENOMIC DNA]</scope>
    <source>
        <strain evidence="12">cv. UVA1</strain>
    </source>
</reference>
<dbReference type="OrthoDB" id="420076at2759"/>
<keyword evidence="8" id="KW-0464">Manganese</keyword>
<keyword evidence="5 9" id="KW-0378">Hydrolase</keyword>